<dbReference type="Pfam" id="PF12796">
    <property type="entry name" value="Ank_2"/>
    <property type="match status" value="1"/>
</dbReference>
<dbReference type="EMBL" id="JASCZI010271905">
    <property type="protein sequence ID" value="MED6217240.1"/>
    <property type="molecule type" value="Genomic_DNA"/>
</dbReference>
<reference evidence="3 4" key="1">
    <citation type="journal article" date="2023" name="Plants (Basel)">
        <title>Bridging the Gap: Combining Genomics and Transcriptomics Approaches to Understand Stylosanthes scabra, an Orphan Legume from the Brazilian Caatinga.</title>
        <authorList>
            <person name="Ferreira-Neto J.R.C."/>
            <person name="da Silva M.D."/>
            <person name="Binneck E."/>
            <person name="de Melo N.F."/>
            <person name="da Silva R.H."/>
            <person name="de Melo A.L.T.M."/>
            <person name="Pandolfi V."/>
            <person name="Bustamante F.O."/>
            <person name="Brasileiro-Vidal A.C."/>
            <person name="Benko-Iseppon A.M."/>
        </authorList>
    </citation>
    <scope>NUCLEOTIDE SEQUENCE [LARGE SCALE GENOMIC DNA]</scope>
    <source>
        <tissue evidence="3">Leaves</tissue>
    </source>
</reference>
<proteinExistence type="predicted"/>
<gene>
    <name evidence="3" type="ORF">PIB30_016055</name>
</gene>
<dbReference type="InterPro" id="IPR002110">
    <property type="entry name" value="Ankyrin_rpt"/>
</dbReference>
<dbReference type="PANTHER" id="PTHR24128">
    <property type="entry name" value="HOMEOBOX PROTEIN WARIAI"/>
    <property type="match status" value="1"/>
</dbReference>
<dbReference type="Gene3D" id="1.25.40.20">
    <property type="entry name" value="Ankyrin repeat-containing domain"/>
    <property type="match status" value="1"/>
</dbReference>
<dbReference type="SMART" id="SM00248">
    <property type="entry name" value="ANK"/>
    <property type="match status" value="5"/>
</dbReference>
<protein>
    <recommendedName>
        <fullName evidence="5">PGG domain-containing protein</fullName>
    </recommendedName>
</protein>
<evidence type="ECO:0000256" key="2">
    <source>
        <dbReference type="SAM" id="Phobius"/>
    </source>
</evidence>
<keyword evidence="2" id="KW-0472">Membrane</keyword>
<sequence>MADFRSLEEAAVSGDIDTLYAATQMDPYILEHVDSIPFVDTPLHIATSSLNLKNHPHLHFKYLHFVTEIMRLKPSLALKLNQQGFSPIHLALQNGHTNMVCHFVDINKDLARVRGREGITPLHFVSQTGDSELLAYFLSACPDSVEATTIKGETALHIAVKCKQIDALQVLIGWLIRHVRMDAWTLQRSILNWKDEEGNTILHLSAHSNDIQALDLLAKTEMVNLNAKNSEGLTALDKAGSREIERKLLIAGAKHGSRVKDDGSLAEQRDAYLVVAALIVAAIFQTALSPLVDSIKLQTVNAAAILLTAQMFLFLVPAGRVAVLLCPPIVLFVVSYFYSLLQISPSGGTALQIIAFIIMVLVVNYGLVFLALSFNFTSSNLLLRQIVLGRRFQ</sequence>
<evidence type="ECO:0000313" key="4">
    <source>
        <dbReference type="Proteomes" id="UP001341840"/>
    </source>
</evidence>
<dbReference type="Proteomes" id="UP001341840">
    <property type="component" value="Unassembled WGS sequence"/>
</dbReference>
<evidence type="ECO:0000313" key="3">
    <source>
        <dbReference type="EMBL" id="MED6217240.1"/>
    </source>
</evidence>
<keyword evidence="2" id="KW-1133">Transmembrane helix</keyword>
<evidence type="ECO:0000256" key="1">
    <source>
        <dbReference type="ARBA" id="ARBA00004413"/>
    </source>
</evidence>
<dbReference type="SUPFAM" id="SSF48403">
    <property type="entry name" value="Ankyrin repeat"/>
    <property type="match status" value="1"/>
</dbReference>
<evidence type="ECO:0008006" key="5">
    <source>
        <dbReference type="Google" id="ProtNLM"/>
    </source>
</evidence>
<feature type="transmembrane region" description="Helical" evidence="2">
    <location>
        <begin position="322"/>
        <end position="341"/>
    </location>
</feature>
<feature type="transmembrane region" description="Helical" evidence="2">
    <location>
        <begin position="271"/>
        <end position="292"/>
    </location>
</feature>
<name>A0ABU6Z3T1_9FABA</name>
<accession>A0ABU6Z3T1</accession>
<comment type="caution">
    <text evidence="3">The sequence shown here is derived from an EMBL/GenBank/DDBJ whole genome shotgun (WGS) entry which is preliminary data.</text>
</comment>
<dbReference type="InterPro" id="IPR036770">
    <property type="entry name" value="Ankyrin_rpt-contain_sf"/>
</dbReference>
<keyword evidence="2" id="KW-0812">Transmembrane</keyword>
<keyword evidence="4" id="KW-1185">Reference proteome</keyword>
<comment type="subcellular location">
    <subcellularLocation>
        <location evidence="1">Cell membrane</location>
        <topology evidence="1">Peripheral membrane protein</topology>
        <orientation evidence="1">Cytoplasmic side</orientation>
    </subcellularLocation>
</comment>
<feature type="transmembrane region" description="Helical" evidence="2">
    <location>
        <begin position="353"/>
        <end position="374"/>
    </location>
</feature>
<feature type="transmembrane region" description="Helical" evidence="2">
    <location>
        <begin position="299"/>
        <end position="316"/>
    </location>
</feature>
<organism evidence="3 4">
    <name type="scientific">Stylosanthes scabra</name>
    <dbReference type="NCBI Taxonomy" id="79078"/>
    <lineage>
        <taxon>Eukaryota</taxon>
        <taxon>Viridiplantae</taxon>
        <taxon>Streptophyta</taxon>
        <taxon>Embryophyta</taxon>
        <taxon>Tracheophyta</taxon>
        <taxon>Spermatophyta</taxon>
        <taxon>Magnoliopsida</taxon>
        <taxon>eudicotyledons</taxon>
        <taxon>Gunneridae</taxon>
        <taxon>Pentapetalae</taxon>
        <taxon>rosids</taxon>
        <taxon>fabids</taxon>
        <taxon>Fabales</taxon>
        <taxon>Fabaceae</taxon>
        <taxon>Papilionoideae</taxon>
        <taxon>50 kb inversion clade</taxon>
        <taxon>dalbergioids sensu lato</taxon>
        <taxon>Dalbergieae</taxon>
        <taxon>Pterocarpus clade</taxon>
        <taxon>Stylosanthes</taxon>
    </lineage>
</organism>
<dbReference type="Pfam" id="PF00023">
    <property type="entry name" value="Ank"/>
    <property type="match status" value="1"/>
</dbReference>
<dbReference type="PANTHER" id="PTHR24128:SF87">
    <property type="entry name" value="ANKYRIN REPEAT FAMILY PROTEIN"/>
    <property type="match status" value="1"/>
</dbReference>